<dbReference type="EMBL" id="BMAO01033283">
    <property type="protein sequence ID" value="GFQ88328.1"/>
    <property type="molecule type" value="Genomic_DNA"/>
</dbReference>
<proteinExistence type="predicted"/>
<reference evidence="1" key="1">
    <citation type="submission" date="2020-07" db="EMBL/GenBank/DDBJ databases">
        <title>Multicomponent nature underlies the extraordinary mechanical properties of spider dragline silk.</title>
        <authorList>
            <person name="Kono N."/>
            <person name="Nakamura H."/>
            <person name="Mori M."/>
            <person name="Yoshida Y."/>
            <person name="Ohtoshi R."/>
            <person name="Malay A.D."/>
            <person name="Moran D.A.P."/>
            <person name="Tomita M."/>
            <person name="Numata K."/>
            <person name="Arakawa K."/>
        </authorList>
    </citation>
    <scope>NUCLEOTIDE SEQUENCE</scope>
</reference>
<comment type="caution">
    <text evidence="1">The sequence shown here is derived from an EMBL/GenBank/DDBJ whole genome shotgun (WGS) entry which is preliminary data.</text>
</comment>
<sequence>MRDHLETNFSLQPIFLSQVSEVKVALTFLARRDLLGLLIEGSPIGKSRKLVKFPFSENWKDMSSDSVGGLGSFKGFRFADLLKLGEC</sequence>
<dbReference type="Proteomes" id="UP000887116">
    <property type="component" value="Unassembled WGS sequence"/>
</dbReference>
<dbReference type="AlphaFoldDB" id="A0A8X6FTL9"/>
<organism evidence="1 2">
    <name type="scientific">Trichonephila clavata</name>
    <name type="common">Joro spider</name>
    <name type="synonym">Nephila clavata</name>
    <dbReference type="NCBI Taxonomy" id="2740835"/>
    <lineage>
        <taxon>Eukaryota</taxon>
        <taxon>Metazoa</taxon>
        <taxon>Ecdysozoa</taxon>
        <taxon>Arthropoda</taxon>
        <taxon>Chelicerata</taxon>
        <taxon>Arachnida</taxon>
        <taxon>Araneae</taxon>
        <taxon>Araneomorphae</taxon>
        <taxon>Entelegynae</taxon>
        <taxon>Araneoidea</taxon>
        <taxon>Nephilidae</taxon>
        <taxon>Trichonephila</taxon>
    </lineage>
</organism>
<keyword evidence="2" id="KW-1185">Reference proteome</keyword>
<evidence type="ECO:0000313" key="2">
    <source>
        <dbReference type="Proteomes" id="UP000887116"/>
    </source>
</evidence>
<evidence type="ECO:0000313" key="1">
    <source>
        <dbReference type="EMBL" id="GFQ88328.1"/>
    </source>
</evidence>
<accession>A0A8X6FTL9</accession>
<protein>
    <submittedName>
        <fullName evidence="1">Uncharacterized protein</fullName>
    </submittedName>
</protein>
<name>A0A8X6FTL9_TRICU</name>
<gene>
    <name evidence="1" type="ORF">TNCT_315801</name>
</gene>